<dbReference type="Gene3D" id="2.30.40.10">
    <property type="entry name" value="Urease, subunit C, domain 1"/>
    <property type="match status" value="1"/>
</dbReference>
<dbReference type="PANTHER" id="PTHR22642:SF2">
    <property type="entry name" value="PROTEIN LONG AFTER FAR-RED 3"/>
    <property type="match status" value="1"/>
</dbReference>
<feature type="domain" description="Amidohydrolase 3" evidence="1">
    <location>
        <begin position="56"/>
        <end position="546"/>
    </location>
</feature>
<dbReference type="Gene3D" id="3.20.20.140">
    <property type="entry name" value="Metal-dependent hydrolases"/>
    <property type="match status" value="1"/>
</dbReference>
<dbReference type="InterPro" id="IPR032466">
    <property type="entry name" value="Metal_Hydrolase"/>
</dbReference>
<proteinExistence type="predicted"/>
<sequence>MATFKDAVTYYNGKVHTLNDSSQVVEAFIVSPEGDFLAVGTTEEILTKARANQNVTYNLNGRFVMPGIHDAHVHLLSAGISYLSAVSLPEDTTVDNIGQRMQEGLCTCAYQHAFQDWVVGHTFAIPEYDRASLDRDFPDTPLVIHGGAGHSAFLNTAGLLKAGYDVDNEPDVKGAIFGRRADGSLTGELAELAMSKAMISKGNPNLAHAKRAIKAAIHRLHQAGVTSCQEAATNTVILDVIRELDNDNSLKMDIAAHSAYAPEFLGSERQSSLKALIERAPGLATKHVHTNFVKILLDGVPLPPMFSSAGLDGKGNVERQKILVDDVVDAVKRFDERGLTVKIHATGQGSTRLALNAINEARKHNGSNTKHEIAHCNGIHPDDFEYFAKQNVTAELSPATFFDHPLTQASNGAMNWDFVKLLEAHAYPITIGSDWGSRGDPCLLPKIHHVARRVGDWAIKSNVKTGGAVRGTQSNPVSLGARLVLELLTKQGAAAVGLSAVSGSIEVGKRANFIMLDKDVVGDSEEKVADFENVKVLKTWFEGELVWDAEAE</sequence>
<dbReference type="STRING" id="1245748.A0A229WYI9"/>
<evidence type="ECO:0000313" key="2">
    <source>
        <dbReference type="EMBL" id="RLL95207.1"/>
    </source>
</evidence>
<dbReference type="EMBL" id="NIDN02000163">
    <property type="protein sequence ID" value="RLL95207.1"/>
    <property type="molecule type" value="Genomic_DNA"/>
</dbReference>
<dbReference type="InterPro" id="IPR013108">
    <property type="entry name" value="Amidohydro_3"/>
</dbReference>
<keyword evidence="3" id="KW-1185">Reference proteome</keyword>
<dbReference type="AlphaFoldDB" id="A0A229WYI9"/>
<dbReference type="SUPFAM" id="SSF51556">
    <property type="entry name" value="Metallo-dependent hydrolases"/>
    <property type="match status" value="1"/>
</dbReference>
<dbReference type="PANTHER" id="PTHR22642">
    <property type="entry name" value="IMIDAZOLONEPROPIONASE"/>
    <property type="match status" value="1"/>
</dbReference>
<gene>
    <name evidence="2" type="ORF">CFD26_103424</name>
</gene>
<comment type="caution">
    <text evidence="2">The sequence shown here is derived from an EMBL/GenBank/DDBJ whole genome shotgun (WGS) entry which is preliminary data.</text>
</comment>
<dbReference type="Gene3D" id="3.10.310.70">
    <property type="match status" value="1"/>
</dbReference>
<dbReference type="OrthoDB" id="3501663at2759"/>
<accession>A0A229WYI9</accession>
<evidence type="ECO:0000313" key="3">
    <source>
        <dbReference type="Proteomes" id="UP000215289"/>
    </source>
</evidence>
<reference evidence="2 3" key="1">
    <citation type="submission" date="2018-08" db="EMBL/GenBank/DDBJ databases">
        <title>Draft genome sequences of two Aspergillus turcosus clinical strains isolated from bronchoalveolar lavage fluid: one azole-susceptible and the other azole-resistant.</title>
        <authorList>
            <person name="Parent-Michaud M."/>
            <person name="Dufresne P.J."/>
            <person name="Fournier E."/>
            <person name="Martineau C."/>
            <person name="Moreira S."/>
            <person name="Perkins V."/>
            <person name="De Repentigny L."/>
            <person name="Dufresne S.F."/>
        </authorList>
    </citation>
    <scope>NUCLEOTIDE SEQUENCE [LARGE SCALE GENOMIC DNA]</scope>
    <source>
        <strain evidence="2">HMR AF 1038</strain>
    </source>
</reference>
<dbReference type="InterPro" id="IPR011059">
    <property type="entry name" value="Metal-dep_hydrolase_composite"/>
</dbReference>
<evidence type="ECO:0000259" key="1">
    <source>
        <dbReference type="Pfam" id="PF07969"/>
    </source>
</evidence>
<protein>
    <recommendedName>
        <fullName evidence="1">Amidohydrolase 3 domain-containing protein</fullName>
    </recommendedName>
</protein>
<dbReference type="Proteomes" id="UP000215289">
    <property type="component" value="Unassembled WGS sequence"/>
</dbReference>
<organism evidence="2 3">
    <name type="scientific">Aspergillus turcosus</name>
    <dbReference type="NCBI Taxonomy" id="1245748"/>
    <lineage>
        <taxon>Eukaryota</taxon>
        <taxon>Fungi</taxon>
        <taxon>Dikarya</taxon>
        <taxon>Ascomycota</taxon>
        <taxon>Pezizomycotina</taxon>
        <taxon>Eurotiomycetes</taxon>
        <taxon>Eurotiomycetidae</taxon>
        <taxon>Eurotiales</taxon>
        <taxon>Aspergillaceae</taxon>
        <taxon>Aspergillus</taxon>
        <taxon>Aspergillus subgen. Fumigati</taxon>
    </lineage>
</organism>
<dbReference type="GO" id="GO:0016810">
    <property type="term" value="F:hydrolase activity, acting on carbon-nitrogen (but not peptide) bonds"/>
    <property type="evidence" value="ECO:0007669"/>
    <property type="project" value="InterPro"/>
</dbReference>
<name>A0A229WYI9_9EURO</name>
<dbReference type="SUPFAM" id="SSF51338">
    <property type="entry name" value="Composite domain of metallo-dependent hydrolases"/>
    <property type="match status" value="1"/>
</dbReference>
<dbReference type="Pfam" id="PF07969">
    <property type="entry name" value="Amidohydro_3"/>
    <property type="match status" value="1"/>
</dbReference>